<keyword evidence="3" id="KW-1185">Reference proteome</keyword>
<gene>
    <name evidence="2" type="ORF">RNA01_44690</name>
</gene>
<feature type="chain" id="PRO_5022097879" evidence="1">
    <location>
        <begin position="21"/>
        <end position="324"/>
    </location>
</feature>
<accession>A0A512HPZ7</accession>
<evidence type="ECO:0000313" key="3">
    <source>
        <dbReference type="Proteomes" id="UP000321717"/>
    </source>
</evidence>
<name>A0A512HPZ7_9HYPH</name>
<evidence type="ECO:0000313" key="2">
    <source>
        <dbReference type="EMBL" id="GEO87537.1"/>
    </source>
</evidence>
<sequence>MMRFGIALGAFLFGPLAALAGDPISADMARREEFLKRQFSETYFVNLKSPDDERMAMDKTVIHIIAVAVAANPSCGLDVDVADLKAKARRMGTSGPLGYDFYAEVEQRVAADITEQLRDDEGGVCDGIYYTVEQALPFVRSDRSNAETKIAPDKAYDPLPDAADSSVLPDVIDVPVLYRSHVVKVPVHRNPQRPAEIEYIDYERMIADPAFDGQDFPDYVCPPNESGCELVYGHSVLQAKASVIDRYQPTEELCREARFKAATEGSSQMASALHTAILGLSMASNQPQWGKDGNVEAPIVFNPMVYYAIRSAMASQVCLGLREL</sequence>
<dbReference type="AlphaFoldDB" id="A0A512HPZ7"/>
<reference evidence="2 3" key="1">
    <citation type="submission" date="2019-07" db="EMBL/GenBank/DDBJ databases">
        <title>Whole genome shotgun sequence of Rhizobium naphthalenivorans NBRC 107585.</title>
        <authorList>
            <person name="Hosoyama A."/>
            <person name="Uohara A."/>
            <person name="Ohji S."/>
            <person name="Ichikawa N."/>
        </authorList>
    </citation>
    <scope>NUCLEOTIDE SEQUENCE [LARGE SCALE GENOMIC DNA]</scope>
    <source>
        <strain evidence="2 3">NBRC 107585</strain>
    </source>
</reference>
<proteinExistence type="predicted"/>
<evidence type="ECO:0000256" key="1">
    <source>
        <dbReference type="SAM" id="SignalP"/>
    </source>
</evidence>
<protein>
    <submittedName>
        <fullName evidence="2">Uncharacterized protein</fullName>
    </submittedName>
</protein>
<dbReference type="Proteomes" id="UP000321717">
    <property type="component" value="Unassembled WGS sequence"/>
</dbReference>
<organism evidence="2 3">
    <name type="scientific">Ciceribacter naphthalenivorans</name>
    <dbReference type="NCBI Taxonomy" id="1118451"/>
    <lineage>
        <taxon>Bacteria</taxon>
        <taxon>Pseudomonadati</taxon>
        <taxon>Pseudomonadota</taxon>
        <taxon>Alphaproteobacteria</taxon>
        <taxon>Hyphomicrobiales</taxon>
        <taxon>Rhizobiaceae</taxon>
        <taxon>Ciceribacter</taxon>
    </lineage>
</organism>
<keyword evidence="1" id="KW-0732">Signal</keyword>
<feature type="signal peptide" evidence="1">
    <location>
        <begin position="1"/>
        <end position="20"/>
    </location>
</feature>
<dbReference type="EMBL" id="BJZP01000050">
    <property type="protein sequence ID" value="GEO87537.1"/>
    <property type="molecule type" value="Genomic_DNA"/>
</dbReference>
<dbReference type="RefSeq" id="WP_147182327.1">
    <property type="nucleotide sequence ID" value="NZ_BJZP01000050.1"/>
</dbReference>
<comment type="caution">
    <text evidence="2">The sequence shown here is derived from an EMBL/GenBank/DDBJ whole genome shotgun (WGS) entry which is preliminary data.</text>
</comment>
<dbReference type="OrthoDB" id="8018452at2"/>